<reference evidence="3" key="1">
    <citation type="submission" date="2021-12" db="EMBL/GenBank/DDBJ databases">
        <title>Curvularia clavata genome.</title>
        <authorList>
            <person name="Cao Y."/>
        </authorList>
    </citation>
    <scope>NUCLEOTIDE SEQUENCE</scope>
    <source>
        <strain evidence="3">Yc1106</strain>
    </source>
</reference>
<dbReference type="VEuPathDB" id="FungiDB:yc1106_08815"/>
<name>A0A9Q8ZG98_CURCL</name>
<dbReference type="Gene3D" id="1.10.167.10">
    <property type="entry name" value="Regulator of G-protein Signalling 4, domain 2"/>
    <property type="match status" value="1"/>
</dbReference>
<keyword evidence="4" id="KW-1185">Reference proteome</keyword>
<feature type="transmembrane region" description="Helical" evidence="2">
    <location>
        <begin position="274"/>
        <end position="295"/>
    </location>
</feature>
<feature type="transmembrane region" description="Helical" evidence="2">
    <location>
        <begin position="152"/>
        <end position="172"/>
    </location>
</feature>
<dbReference type="InterPro" id="IPR036305">
    <property type="entry name" value="RGS_sf"/>
</dbReference>
<proteinExistence type="predicted"/>
<keyword evidence="2" id="KW-0472">Membrane</keyword>
<feature type="transmembrane region" description="Helical" evidence="2">
    <location>
        <begin position="46"/>
        <end position="69"/>
    </location>
</feature>
<accession>A0A9Q8ZG98</accession>
<feature type="transmembrane region" description="Helical" evidence="2">
    <location>
        <begin position="12"/>
        <end position="34"/>
    </location>
</feature>
<feature type="region of interest" description="Disordered" evidence="1">
    <location>
        <begin position="466"/>
        <end position="487"/>
    </location>
</feature>
<feature type="transmembrane region" description="Helical" evidence="2">
    <location>
        <begin position="235"/>
        <end position="254"/>
    </location>
</feature>
<organism evidence="3 4">
    <name type="scientific">Curvularia clavata</name>
    <dbReference type="NCBI Taxonomy" id="95742"/>
    <lineage>
        <taxon>Eukaryota</taxon>
        <taxon>Fungi</taxon>
        <taxon>Dikarya</taxon>
        <taxon>Ascomycota</taxon>
        <taxon>Pezizomycotina</taxon>
        <taxon>Dothideomycetes</taxon>
        <taxon>Pleosporomycetidae</taxon>
        <taxon>Pleosporales</taxon>
        <taxon>Pleosporineae</taxon>
        <taxon>Pleosporaceae</taxon>
        <taxon>Curvularia</taxon>
    </lineage>
</organism>
<dbReference type="InterPro" id="IPR044926">
    <property type="entry name" value="RGS_subdomain_2"/>
</dbReference>
<feature type="region of interest" description="Disordered" evidence="1">
    <location>
        <begin position="321"/>
        <end position="350"/>
    </location>
</feature>
<dbReference type="AlphaFoldDB" id="A0A9Q8ZG98"/>
<gene>
    <name evidence="3" type="ORF">yc1106_08815</name>
</gene>
<dbReference type="SUPFAM" id="SSF48097">
    <property type="entry name" value="Regulator of G-protein signaling, RGS"/>
    <property type="match status" value="1"/>
</dbReference>
<protein>
    <recommendedName>
        <fullName evidence="5">RGS domain-containing protein</fullName>
    </recommendedName>
</protein>
<sequence>MGGQIMLGSLGWAYTIIFIVWNVLFLVSLIFLWAHRQHPSLRIRRLPLLFAGLIPLHIYGSICCLAYVIGPVVSCSLEFWMMSVLVPVGMALFHASNSQFLHIASRQKQFARMSSLKDHAPIDEKAAQEVANSRWTRIWRGLERADKIKRTLIFIGIGMLFQLALVFFIFFASRKFHYNYGIIDYTVKGTGMEVRMNCSKGWEWWLSIVWQFFWSWIYAPYILFKSRGIRDVHGWRLQTICCCLVGLPASPLWLAGLYTPEFAIVNAVFPPPVWFSVSFGLMEIFTIGFTIFDLLRGNKLRQETLDAIADWEARQAAHGLDAAAGDQPQKSPSEFSGSTTLKSTGDSTIGKQSFDSRSDILTMTALENALRTNAMPLLEFAALKDFSGENVSFLTHLAEWRRHWFSQSTSTAEHHRNQFIAATRIYAHFISLEFSEFPINISSREMKRLHHVFEYAAVALYGRRRSSQSSSGDNATPFDNVFPDDASDMPITGKSAKDSFKELKGAISLDSLGRANLRAVSRMDNGGLSGASATIEIPDNFNEMIFDAAEKEIKYLVLTNTWPKFVQISRANSELSKEDPEKGDSAWMHKFLCSHSK</sequence>
<evidence type="ECO:0000313" key="3">
    <source>
        <dbReference type="EMBL" id="USP81541.1"/>
    </source>
</evidence>
<dbReference type="EMBL" id="CP089280">
    <property type="protein sequence ID" value="USP81541.1"/>
    <property type="molecule type" value="Genomic_DNA"/>
</dbReference>
<evidence type="ECO:0000313" key="4">
    <source>
        <dbReference type="Proteomes" id="UP001056012"/>
    </source>
</evidence>
<evidence type="ECO:0000256" key="1">
    <source>
        <dbReference type="SAM" id="MobiDB-lite"/>
    </source>
</evidence>
<evidence type="ECO:0000256" key="2">
    <source>
        <dbReference type="SAM" id="Phobius"/>
    </source>
</evidence>
<feature type="transmembrane region" description="Helical" evidence="2">
    <location>
        <begin position="204"/>
        <end position="223"/>
    </location>
</feature>
<keyword evidence="2" id="KW-0812">Transmembrane</keyword>
<evidence type="ECO:0008006" key="5">
    <source>
        <dbReference type="Google" id="ProtNLM"/>
    </source>
</evidence>
<feature type="transmembrane region" description="Helical" evidence="2">
    <location>
        <begin position="81"/>
        <end position="104"/>
    </location>
</feature>
<feature type="compositionally biased region" description="Polar residues" evidence="1">
    <location>
        <begin position="328"/>
        <end position="350"/>
    </location>
</feature>
<keyword evidence="2" id="KW-1133">Transmembrane helix</keyword>
<dbReference type="Proteomes" id="UP001056012">
    <property type="component" value="Chromosome 7"/>
</dbReference>
<dbReference type="OrthoDB" id="5313079at2759"/>